<dbReference type="InterPro" id="IPR003812">
    <property type="entry name" value="Fido"/>
</dbReference>
<keyword evidence="7" id="KW-1185">Reference proteome</keyword>
<dbReference type="Proteomes" id="UP001171751">
    <property type="component" value="Unassembled WGS sequence"/>
</dbReference>
<feature type="binding site" evidence="4">
    <location>
        <begin position="255"/>
        <end position="256"/>
    </location>
    <ligand>
        <name>ATP</name>
        <dbReference type="ChEBI" id="CHEBI:30616"/>
    </ligand>
</feature>
<comment type="caution">
    <text evidence="6">The sequence shown here is derived from an EMBL/GenBank/DDBJ whole genome shotgun (WGS) entry which is preliminary data.</text>
</comment>
<evidence type="ECO:0000256" key="3">
    <source>
        <dbReference type="PIRSR" id="PIRSR640198-1"/>
    </source>
</evidence>
<dbReference type="InterPro" id="IPR040198">
    <property type="entry name" value="Fido_containing"/>
</dbReference>
<dbReference type="PANTHER" id="PTHR13504">
    <property type="entry name" value="FIDO DOMAIN-CONTAINING PROTEIN DDB_G0283145"/>
    <property type="match status" value="1"/>
</dbReference>
<dbReference type="InterPro" id="IPR036390">
    <property type="entry name" value="WH_DNA-bd_sf"/>
</dbReference>
<reference evidence="6" key="1">
    <citation type="submission" date="2023-07" db="EMBL/GenBank/DDBJ databases">
        <title>Between Cages and Wild: Unraveling the Impact of Captivity on Animal Microbiomes and Antimicrobial Resistance.</title>
        <authorList>
            <person name="Schmartz G.P."/>
            <person name="Rehner J."/>
            <person name="Schuff M.J."/>
            <person name="Becker S.L."/>
            <person name="Kravczyk M."/>
            <person name="Gurevich A."/>
            <person name="Francke R."/>
            <person name="Mueller R."/>
            <person name="Keller V."/>
            <person name="Keller A."/>
        </authorList>
    </citation>
    <scope>NUCLEOTIDE SEQUENCE</scope>
    <source>
        <strain evidence="6">S39M_St_73</strain>
    </source>
</reference>
<dbReference type="InterPro" id="IPR036388">
    <property type="entry name" value="WH-like_DNA-bd_sf"/>
</dbReference>
<dbReference type="InterPro" id="IPR011991">
    <property type="entry name" value="ArsR-like_HTH"/>
</dbReference>
<feature type="binding site" evidence="2">
    <location>
        <position position="64"/>
    </location>
    <ligand>
        <name>ATP</name>
        <dbReference type="ChEBI" id="CHEBI:30616"/>
    </ligand>
</feature>
<evidence type="ECO:0000256" key="1">
    <source>
        <dbReference type="ARBA" id="ARBA00023125"/>
    </source>
</evidence>
<dbReference type="EMBL" id="JAUNQW010000035">
    <property type="protein sequence ID" value="MDO5457928.1"/>
    <property type="molecule type" value="Genomic_DNA"/>
</dbReference>
<keyword evidence="2" id="KW-0067">ATP-binding</keyword>
<dbReference type="SUPFAM" id="SSF46785">
    <property type="entry name" value="Winged helix' DNA-binding domain"/>
    <property type="match status" value="1"/>
</dbReference>
<dbReference type="GO" id="GO:0005524">
    <property type="term" value="F:ATP binding"/>
    <property type="evidence" value="ECO:0007669"/>
    <property type="project" value="UniProtKB-KW"/>
</dbReference>
<dbReference type="AlphaFoldDB" id="A0AA43UDF6"/>
<dbReference type="InterPro" id="IPR026287">
    <property type="entry name" value="SoFic-like"/>
</dbReference>
<protein>
    <submittedName>
        <fullName evidence="6">Fic family protein</fullName>
    </submittedName>
</protein>
<feature type="binding site" evidence="2">
    <location>
        <begin position="218"/>
        <end position="224"/>
    </location>
    <ligand>
        <name>ATP</name>
        <dbReference type="ChEBI" id="CHEBI:30616"/>
    </ligand>
</feature>
<feature type="binding site" evidence="4">
    <location>
        <begin position="217"/>
        <end position="224"/>
    </location>
    <ligand>
        <name>ATP</name>
        <dbReference type="ChEBI" id="CHEBI:30616"/>
    </ligand>
</feature>
<dbReference type="PROSITE" id="PS51459">
    <property type="entry name" value="FIDO"/>
    <property type="match status" value="1"/>
</dbReference>
<dbReference type="InterPro" id="IPR025758">
    <property type="entry name" value="Fic/DOC_N"/>
</dbReference>
<sequence>MAIEGVDLLPPKVTTREALDLYKKVGSIKSAIGRLNAVLHHSIIDKDIIQILSLQESVQSTRIEGTQVTFADMIEEATHERKSKEVTEVLNYRKAMDRGIELLQAGNPISSKMIRELHSILMSGETRATTSSSGEFRKMQNFIGPDKKIANATYIPISAEKIPDYMTNLEYYINGESHSSFAKYNDETVEVLDENVDILIKTAIIHAQFESIHPFLDGNGRLGRILIVLCFMMDDLINEPVFFISEELGKERLRYYNRLNGVRGDHPDWYNWIDFFLSASQRMADHLLKKLENVDQLAKNGLNTISDGHATINQIWLYTFSKPHSTASDVADAMAITPQTVRKHLNTLTEKKLLEVDQSKKRNRLYVNYDLIALLS</sequence>
<dbReference type="Gene3D" id="1.10.3290.10">
    <property type="entry name" value="Fido-like domain"/>
    <property type="match status" value="1"/>
</dbReference>
<feature type="binding site" evidence="2">
    <location>
        <position position="255"/>
    </location>
    <ligand>
        <name>ATP</name>
        <dbReference type="ChEBI" id="CHEBI:30616"/>
    </ligand>
</feature>
<dbReference type="PIRSF" id="PIRSF038925">
    <property type="entry name" value="AMP-prot_trans"/>
    <property type="match status" value="1"/>
</dbReference>
<evidence type="ECO:0000313" key="6">
    <source>
        <dbReference type="EMBL" id="MDO5457928.1"/>
    </source>
</evidence>
<dbReference type="GO" id="GO:0003677">
    <property type="term" value="F:DNA binding"/>
    <property type="evidence" value="ECO:0007669"/>
    <property type="project" value="UniProtKB-KW"/>
</dbReference>
<dbReference type="SUPFAM" id="SSF140931">
    <property type="entry name" value="Fic-like"/>
    <property type="match status" value="1"/>
</dbReference>
<evidence type="ECO:0000256" key="2">
    <source>
        <dbReference type="PIRSR" id="PIRSR038925-1"/>
    </source>
</evidence>
<gene>
    <name evidence="6" type="ORF">Q4F26_06220</name>
</gene>
<keyword evidence="1" id="KW-0238">DNA-binding</keyword>
<evidence type="ECO:0000259" key="5">
    <source>
        <dbReference type="PROSITE" id="PS51459"/>
    </source>
</evidence>
<dbReference type="Pfam" id="PF13784">
    <property type="entry name" value="Fic_N"/>
    <property type="match status" value="1"/>
</dbReference>
<evidence type="ECO:0000313" key="7">
    <source>
        <dbReference type="Proteomes" id="UP001171751"/>
    </source>
</evidence>
<keyword evidence="2" id="KW-0547">Nucleotide-binding</keyword>
<dbReference type="CDD" id="cd00090">
    <property type="entry name" value="HTH_ARSR"/>
    <property type="match status" value="1"/>
</dbReference>
<dbReference type="Pfam" id="PF02661">
    <property type="entry name" value="Fic"/>
    <property type="match status" value="1"/>
</dbReference>
<feature type="active site" evidence="3">
    <location>
        <position position="213"/>
    </location>
</feature>
<name>A0AA43UDF6_9LACT</name>
<accession>A0AA43UDF6</accession>
<organism evidence="6 7">
    <name type="scientific">Atopococcus tabaci</name>
    <dbReference type="NCBI Taxonomy" id="269774"/>
    <lineage>
        <taxon>Bacteria</taxon>
        <taxon>Bacillati</taxon>
        <taxon>Bacillota</taxon>
        <taxon>Bacilli</taxon>
        <taxon>Lactobacillales</taxon>
        <taxon>Carnobacteriaceae</taxon>
        <taxon>Atopococcus</taxon>
    </lineage>
</organism>
<dbReference type="PANTHER" id="PTHR13504:SF38">
    <property type="entry name" value="FIDO DOMAIN-CONTAINING PROTEIN"/>
    <property type="match status" value="1"/>
</dbReference>
<proteinExistence type="predicted"/>
<evidence type="ECO:0000256" key="4">
    <source>
        <dbReference type="PIRSR" id="PIRSR640198-2"/>
    </source>
</evidence>
<dbReference type="InterPro" id="IPR036597">
    <property type="entry name" value="Fido-like_dom_sf"/>
</dbReference>
<feature type="binding site" evidence="2">
    <location>
        <position position="213"/>
    </location>
    <ligand>
        <name>ATP</name>
        <dbReference type="ChEBI" id="CHEBI:30616"/>
    </ligand>
</feature>
<feature type="domain" description="Fido" evidence="5">
    <location>
        <begin position="109"/>
        <end position="278"/>
    </location>
</feature>
<dbReference type="Gene3D" id="1.10.10.10">
    <property type="entry name" value="Winged helix-like DNA-binding domain superfamily/Winged helix DNA-binding domain"/>
    <property type="match status" value="1"/>
</dbReference>